<dbReference type="SMART" id="SM01189">
    <property type="entry name" value="ELM2"/>
    <property type="match status" value="1"/>
</dbReference>
<dbReference type="AlphaFoldDB" id="A0A1J6L5R0"/>
<feature type="region of interest" description="Disordered" evidence="2">
    <location>
        <begin position="177"/>
        <end position="201"/>
    </location>
</feature>
<dbReference type="OMA" id="WPTENED"/>
<proteinExistence type="predicted"/>
<evidence type="ECO:0000313" key="4">
    <source>
        <dbReference type="EMBL" id="OIT26481.1"/>
    </source>
</evidence>
<dbReference type="GeneID" id="109215247"/>
<evidence type="ECO:0000313" key="5">
    <source>
        <dbReference type="Proteomes" id="UP000187609"/>
    </source>
</evidence>
<dbReference type="PANTHER" id="PTHR46872:SF10">
    <property type="entry name" value="MYB-LIKE DOMAIN-CONTAINING PROTEIN"/>
    <property type="match status" value="1"/>
</dbReference>
<sequence length="462" mass="51605">MDPLEGVKEGGSMEEVALCNSQGKLIFGRYSDAEMLAQLKKLALDPCDSNVSRQGIRPLWNQMLRVRDVMALADNDCSWKKRKLQQFVKGQLRSASGLPAEKFNQKSKSKVRRGQGHFSHASGISCLLNSVNSAKSSPQKNLSSSHSACSLLAFEDNFQEQLSSEFSLQNDAKDFGPTSKDLSSLVDSDESVNGSDLMSRDNRTPSVASLLTLDDAIHNSSLLSVKGSRSRSLQPPRQSFRLLNFIGDRLQRFVIPVGPRFQAEVPDWMEPADKDDINSKAMDSEDSRWLGTLVWPIEIGNMEVSSRPIGRGRPHSCSCRSPGTTNCVNRHILEERLILQCDLGPAFFSWKFDEMGEQVSKAWSSKEKAAFESLVKRKPQPSGKNFLKHAVKSLPQKTRKTIVNYYFNVFIPRQLSVQNRSSNNLVNISDDFADDINDTGMHKGSEGQRPEGLKSRYLCRPI</sequence>
<dbReference type="PANTHER" id="PTHR46872">
    <property type="entry name" value="DNA BINDING PROTEIN"/>
    <property type="match status" value="1"/>
</dbReference>
<keyword evidence="1" id="KW-0539">Nucleus</keyword>
<comment type="caution">
    <text evidence="4">The sequence shown here is derived from an EMBL/GenBank/DDBJ whole genome shotgun (WGS) entry which is preliminary data.</text>
</comment>
<dbReference type="STRING" id="49451.A0A1J6L5R0"/>
<reference evidence="4" key="1">
    <citation type="submission" date="2016-11" db="EMBL/GenBank/DDBJ databases">
        <title>The genome of Nicotiana attenuata.</title>
        <authorList>
            <person name="Xu S."/>
            <person name="Brockmoeller T."/>
            <person name="Gaquerel E."/>
            <person name="Navarro A."/>
            <person name="Kuhl H."/>
            <person name="Gase K."/>
            <person name="Ling Z."/>
            <person name="Zhou W."/>
            <person name="Kreitzer C."/>
            <person name="Stanke M."/>
            <person name="Tang H."/>
            <person name="Lyons E."/>
            <person name="Pandey P."/>
            <person name="Pandey S.P."/>
            <person name="Timmermann B."/>
            <person name="Baldwin I.T."/>
        </authorList>
    </citation>
    <scope>NUCLEOTIDE SEQUENCE [LARGE SCALE GENOMIC DNA]</scope>
    <source>
        <strain evidence="4">UT</strain>
    </source>
</reference>
<dbReference type="Gramene" id="OIT26481">
    <property type="protein sequence ID" value="OIT26481"/>
    <property type="gene ID" value="A4A49_24770"/>
</dbReference>
<feature type="domain" description="ELM2" evidence="3">
    <location>
        <begin position="255"/>
        <end position="308"/>
    </location>
</feature>
<evidence type="ECO:0000256" key="1">
    <source>
        <dbReference type="ARBA" id="ARBA00023242"/>
    </source>
</evidence>
<name>A0A1J6L5R0_NICAT</name>
<dbReference type="EMBL" id="MJEQ01002800">
    <property type="protein sequence ID" value="OIT26481.1"/>
    <property type="molecule type" value="Genomic_DNA"/>
</dbReference>
<dbReference type="Pfam" id="PF01448">
    <property type="entry name" value="ELM2"/>
    <property type="match status" value="1"/>
</dbReference>
<keyword evidence="5" id="KW-1185">Reference proteome</keyword>
<evidence type="ECO:0000256" key="2">
    <source>
        <dbReference type="SAM" id="MobiDB-lite"/>
    </source>
</evidence>
<dbReference type="Proteomes" id="UP000187609">
    <property type="component" value="Unassembled WGS sequence"/>
</dbReference>
<dbReference type="InterPro" id="IPR000949">
    <property type="entry name" value="ELM2_dom"/>
</dbReference>
<evidence type="ECO:0000259" key="3">
    <source>
        <dbReference type="SMART" id="SM01189"/>
    </source>
</evidence>
<protein>
    <submittedName>
        <fullName evidence="4">At-rich interactive domain-containing protein 2</fullName>
    </submittedName>
</protein>
<dbReference type="KEGG" id="nau:109215247"/>
<gene>
    <name evidence="4" type="primary">ARID2_2</name>
    <name evidence="4" type="ORF">A4A49_24770</name>
</gene>
<accession>A0A1J6L5R0</accession>
<dbReference type="OrthoDB" id="1938526at2759"/>
<organism evidence="4 5">
    <name type="scientific">Nicotiana attenuata</name>
    <name type="common">Coyote tobacco</name>
    <dbReference type="NCBI Taxonomy" id="49451"/>
    <lineage>
        <taxon>Eukaryota</taxon>
        <taxon>Viridiplantae</taxon>
        <taxon>Streptophyta</taxon>
        <taxon>Embryophyta</taxon>
        <taxon>Tracheophyta</taxon>
        <taxon>Spermatophyta</taxon>
        <taxon>Magnoliopsida</taxon>
        <taxon>eudicotyledons</taxon>
        <taxon>Gunneridae</taxon>
        <taxon>Pentapetalae</taxon>
        <taxon>asterids</taxon>
        <taxon>lamiids</taxon>
        <taxon>Solanales</taxon>
        <taxon>Solanaceae</taxon>
        <taxon>Nicotianoideae</taxon>
        <taxon>Nicotianeae</taxon>
        <taxon>Nicotiana</taxon>
    </lineage>
</organism>